<keyword evidence="6 19" id="KW-0812">Transmembrane</keyword>
<dbReference type="GO" id="GO:0006508">
    <property type="term" value="P:proteolysis"/>
    <property type="evidence" value="ECO:0007669"/>
    <property type="project" value="UniProtKB-KW"/>
</dbReference>
<evidence type="ECO:0000256" key="18">
    <source>
        <dbReference type="PIRSR" id="PIRSR037941-1"/>
    </source>
</evidence>
<evidence type="ECO:0000256" key="9">
    <source>
        <dbReference type="ARBA" id="ARBA00022968"/>
    </source>
</evidence>
<name>A0A8C0PLL4_CANLF</name>
<dbReference type="FunFam" id="3.30.70.960:FF:000008">
    <property type="entry name" value="Transmembrane protease serine"/>
    <property type="match status" value="1"/>
</dbReference>
<dbReference type="InterPro" id="IPR001314">
    <property type="entry name" value="Peptidase_S1A"/>
</dbReference>
<comment type="subunit">
    <text evidence="16">Forms a heterodimer with SERPINA5 and SERPINE1.</text>
</comment>
<evidence type="ECO:0000256" key="11">
    <source>
        <dbReference type="ARBA" id="ARBA00023136"/>
    </source>
</evidence>
<dbReference type="CDD" id="cd00190">
    <property type="entry name" value="Tryp_SPc"/>
    <property type="match status" value="1"/>
</dbReference>
<evidence type="ECO:0000256" key="10">
    <source>
        <dbReference type="ARBA" id="ARBA00022989"/>
    </source>
</evidence>
<dbReference type="InterPro" id="IPR043504">
    <property type="entry name" value="Peptidase_S1_PA_chymotrypsin"/>
</dbReference>
<feature type="transmembrane region" description="Helical" evidence="19">
    <location>
        <begin position="18"/>
        <end position="42"/>
    </location>
</feature>
<feature type="domain" description="Peptidase S1" evidence="21">
    <location>
        <begin position="178"/>
        <end position="408"/>
    </location>
</feature>
<evidence type="ECO:0000313" key="23">
    <source>
        <dbReference type="Proteomes" id="UP000694429"/>
    </source>
</evidence>
<keyword evidence="8 17" id="KW-0720">Serine protease</keyword>
<keyword evidence="14" id="KW-0325">Glycoprotein</keyword>
<keyword evidence="7 17" id="KW-0378">Hydrolase</keyword>
<dbReference type="Gene3D" id="3.30.70.960">
    <property type="entry name" value="SEA domain"/>
    <property type="match status" value="1"/>
</dbReference>
<dbReference type="FunFam" id="2.40.10.10:FF:000003">
    <property type="entry name" value="Transmembrane serine protease 3"/>
    <property type="match status" value="1"/>
</dbReference>
<evidence type="ECO:0000256" key="8">
    <source>
        <dbReference type="ARBA" id="ARBA00022825"/>
    </source>
</evidence>
<evidence type="ECO:0000256" key="5">
    <source>
        <dbReference type="ARBA" id="ARBA00022670"/>
    </source>
</evidence>
<dbReference type="Pfam" id="PF01390">
    <property type="entry name" value="SEA"/>
    <property type="match status" value="1"/>
</dbReference>
<dbReference type="Ensembl" id="ENSCAFT00030047702.1">
    <property type="protein sequence ID" value="ENSCAFP00030041718.1"/>
    <property type="gene ID" value="ENSCAFG00030025836.1"/>
</dbReference>
<evidence type="ECO:0000256" key="7">
    <source>
        <dbReference type="ARBA" id="ARBA00022801"/>
    </source>
</evidence>
<comment type="function">
    <text evidence="15">Serine protease which possesses both gelatinolytic and caseinolytic activities. Shows a preference for Arg in the P1 position.</text>
</comment>
<keyword evidence="9" id="KW-0735">Signal-anchor</keyword>
<dbReference type="PROSITE" id="PS50024">
    <property type="entry name" value="SEA"/>
    <property type="match status" value="1"/>
</dbReference>
<dbReference type="Pfam" id="PF00089">
    <property type="entry name" value="Trypsin"/>
    <property type="match status" value="1"/>
</dbReference>
<dbReference type="InterPro" id="IPR017329">
    <property type="entry name" value="Pept_S1A_HAT/DESC1"/>
</dbReference>
<feature type="active site" description="Charge relay system" evidence="18">
    <location>
        <position position="359"/>
    </location>
</feature>
<evidence type="ECO:0000256" key="13">
    <source>
        <dbReference type="ARBA" id="ARBA00023157"/>
    </source>
</evidence>
<dbReference type="GO" id="GO:0004252">
    <property type="term" value="F:serine-type endopeptidase activity"/>
    <property type="evidence" value="ECO:0007669"/>
    <property type="project" value="UniProtKB-UniRule"/>
</dbReference>
<evidence type="ECO:0000313" key="22">
    <source>
        <dbReference type="Ensembl" id="ENSCAFP00030041718.1"/>
    </source>
</evidence>
<dbReference type="Gene3D" id="2.40.10.10">
    <property type="entry name" value="Trypsin-like serine proteases"/>
    <property type="match status" value="2"/>
</dbReference>
<keyword evidence="5 17" id="KW-0645">Protease</keyword>
<evidence type="ECO:0000256" key="4">
    <source>
        <dbReference type="ARBA" id="ARBA00022525"/>
    </source>
</evidence>
<dbReference type="EC" id="3.4.21.-" evidence="17"/>
<dbReference type="SMART" id="SM00020">
    <property type="entry name" value="Tryp_SPc"/>
    <property type="match status" value="1"/>
</dbReference>
<keyword evidence="12" id="KW-0865">Zymogen</keyword>
<dbReference type="SUPFAM" id="SSF50494">
    <property type="entry name" value="Trypsin-like serine proteases"/>
    <property type="match status" value="1"/>
</dbReference>
<dbReference type="InterPro" id="IPR001254">
    <property type="entry name" value="Trypsin_dom"/>
</dbReference>
<dbReference type="Proteomes" id="UP000694429">
    <property type="component" value="Chromosome 13"/>
</dbReference>
<reference evidence="22" key="2">
    <citation type="submission" date="2025-08" db="UniProtKB">
        <authorList>
            <consortium name="Ensembl"/>
        </authorList>
    </citation>
    <scope>IDENTIFICATION</scope>
</reference>
<accession>A0A8C0PLL4</accession>
<dbReference type="PIRSF" id="PIRSF037941">
    <property type="entry name" value="TMPRSS11ABCDE"/>
    <property type="match status" value="1"/>
</dbReference>
<dbReference type="PROSITE" id="PS50240">
    <property type="entry name" value="TRYPSIN_DOM"/>
    <property type="match status" value="1"/>
</dbReference>
<dbReference type="InterPro" id="IPR033116">
    <property type="entry name" value="TRYPSIN_SER"/>
</dbReference>
<evidence type="ECO:0000256" key="14">
    <source>
        <dbReference type="ARBA" id="ARBA00023180"/>
    </source>
</evidence>
<feature type="active site" description="Charge relay system" evidence="18">
    <location>
        <position position="263"/>
    </location>
</feature>
<keyword evidence="3" id="KW-1003">Cell membrane</keyword>
<dbReference type="InterPro" id="IPR000082">
    <property type="entry name" value="SEA_dom"/>
</dbReference>
<evidence type="ECO:0000256" key="16">
    <source>
        <dbReference type="ARBA" id="ARBA00062984"/>
    </source>
</evidence>
<dbReference type="InterPro" id="IPR036364">
    <property type="entry name" value="SEA_dom_sf"/>
</dbReference>
<dbReference type="GO" id="GO:0005886">
    <property type="term" value="C:plasma membrane"/>
    <property type="evidence" value="ECO:0007669"/>
    <property type="project" value="UniProtKB-SubCell"/>
</dbReference>
<evidence type="ECO:0000259" key="20">
    <source>
        <dbReference type="PROSITE" id="PS50024"/>
    </source>
</evidence>
<evidence type="ECO:0000256" key="2">
    <source>
        <dbReference type="ARBA" id="ARBA00004613"/>
    </source>
</evidence>
<dbReference type="PRINTS" id="PR00722">
    <property type="entry name" value="CHYMOTRYPSIN"/>
</dbReference>
<dbReference type="PROSITE" id="PS00135">
    <property type="entry name" value="TRYPSIN_SER"/>
    <property type="match status" value="1"/>
</dbReference>
<organism evidence="22 23">
    <name type="scientific">Canis lupus familiaris</name>
    <name type="common">Dog</name>
    <name type="synonym">Canis familiaris</name>
    <dbReference type="NCBI Taxonomy" id="9615"/>
    <lineage>
        <taxon>Eukaryota</taxon>
        <taxon>Metazoa</taxon>
        <taxon>Chordata</taxon>
        <taxon>Craniata</taxon>
        <taxon>Vertebrata</taxon>
        <taxon>Euteleostomi</taxon>
        <taxon>Mammalia</taxon>
        <taxon>Eutheria</taxon>
        <taxon>Laurasiatheria</taxon>
        <taxon>Carnivora</taxon>
        <taxon>Caniformia</taxon>
        <taxon>Canidae</taxon>
        <taxon>Canis</taxon>
    </lineage>
</organism>
<dbReference type="PANTHER" id="PTHR24252:SF17">
    <property type="entry name" value="SUPPRESSOR OF TUMORIGENICITY 14 PROTEIN HOMOLOG-RELATED"/>
    <property type="match status" value="1"/>
</dbReference>
<sequence>MYRPAVVKKRKRVCLEPWVIGLITFISLIVLAVCIGLTVHYVRYNQRKTYNYYGTLSFTSNKLYDDFGKEASKNFTEMSQKIESMVKNAFHNSPLREEFVKSHIIKFSQEEHGVLAHMLLIFRFRSTEDPEAINKIIQHVLPEKLQDAVGPPKLDPESVEIKSCGTRRSKTARQSLRIVGGTQVEEGEWPWQASLQWDGIHRCGATLINSTWLVSAAHCFRTYNDPARWTVSFGVTIKPPKMKQGLRRIFVHEKYKYPSHDYDISVAELSSPVPYTNAVHRICLPDASHEFPPGSEMFVTGFGALQNDGSSQNHLRQAQVDLIDTQTCNEPQSYNGAITPRMLCAGFLKGKRDACQGDSGGPLVHPNSRNIWYLVGIVSWGEKCGEVNKPGVYMRVTAYRNWIASKTGI</sequence>
<dbReference type="InterPro" id="IPR009003">
    <property type="entry name" value="Peptidase_S1_PA"/>
</dbReference>
<evidence type="ECO:0000256" key="3">
    <source>
        <dbReference type="ARBA" id="ARBA00022475"/>
    </source>
</evidence>
<comment type="similarity">
    <text evidence="17">Belongs to the peptidase S1 family.</text>
</comment>
<evidence type="ECO:0000256" key="19">
    <source>
        <dbReference type="SAM" id="Phobius"/>
    </source>
</evidence>
<dbReference type="PANTHER" id="PTHR24252">
    <property type="entry name" value="ACROSIN-RELATED"/>
    <property type="match status" value="1"/>
</dbReference>
<evidence type="ECO:0000256" key="17">
    <source>
        <dbReference type="PIRNR" id="PIRNR037941"/>
    </source>
</evidence>
<keyword evidence="10 19" id="KW-1133">Transmembrane helix</keyword>
<evidence type="ECO:0000256" key="15">
    <source>
        <dbReference type="ARBA" id="ARBA00053618"/>
    </source>
</evidence>
<dbReference type="AlphaFoldDB" id="A0A8C0PLL4"/>
<reference evidence="22" key="1">
    <citation type="submission" date="2019-03" db="EMBL/GenBank/DDBJ databases">
        <authorList>
            <person name="Warren W.C."/>
            <person name="Johnson G.S."/>
        </authorList>
    </citation>
    <scope>NUCLEOTIDE SEQUENCE [LARGE SCALE GENOMIC DNA]</scope>
    <source>
        <strain evidence="22">Basenji</strain>
    </source>
</reference>
<protein>
    <recommendedName>
        <fullName evidence="17">Transmembrane protease serine</fullName>
        <ecNumber evidence="17">3.4.21.-</ecNumber>
    </recommendedName>
</protein>
<dbReference type="SUPFAM" id="SSF82671">
    <property type="entry name" value="SEA domain"/>
    <property type="match status" value="1"/>
</dbReference>
<dbReference type="GO" id="GO:0005576">
    <property type="term" value="C:extracellular region"/>
    <property type="evidence" value="ECO:0007669"/>
    <property type="project" value="UniProtKB-SubCell"/>
</dbReference>
<dbReference type="InterPro" id="IPR018114">
    <property type="entry name" value="TRYPSIN_HIS"/>
</dbReference>
<keyword evidence="13" id="KW-1015">Disulfide bond</keyword>
<comment type="subcellular location">
    <subcellularLocation>
        <location evidence="1">Cell membrane</location>
        <topology evidence="1">Single-pass type II membrane protein</topology>
    </subcellularLocation>
    <subcellularLocation>
        <location evidence="2">Secreted</location>
    </subcellularLocation>
</comment>
<feature type="domain" description="SEA" evidence="20">
    <location>
        <begin position="48"/>
        <end position="166"/>
    </location>
</feature>
<dbReference type="PROSITE" id="PS00134">
    <property type="entry name" value="TRYPSIN_HIS"/>
    <property type="match status" value="1"/>
</dbReference>
<evidence type="ECO:0000259" key="21">
    <source>
        <dbReference type="PROSITE" id="PS50240"/>
    </source>
</evidence>
<proteinExistence type="inferred from homology"/>
<evidence type="ECO:0000256" key="12">
    <source>
        <dbReference type="ARBA" id="ARBA00023145"/>
    </source>
</evidence>
<evidence type="ECO:0000256" key="6">
    <source>
        <dbReference type="ARBA" id="ARBA00022692"/>
    </source>
</evidence>
<evidence type="ECO:0000256" key="1">
    <source>
        <dbReference type="ARBA" id="ARBA00004401"/>
    </source>
</evidence>
<keyword evidence="4" id="KW-0964">Secreted</keyword>
<feature type="active site" description="Charge relay system" evidence="18">
    <location>
        <position position="218"/>
    </location>
</feature>
<keyword evidence="11 17" id="KW-0472">Membrane</keyword>